<dbReference type="GO" id="GO:0006508">
    <property type="term" value="P:proteolysis"/>
    <property type="evidence" value="ECO:0007669"/>
    <property type="project" value="UniProtKB-KW"/>
</dbReference>
<evidence type="ECO:0000256" key="1">
    <source>
        <dbReference type="ARBA" id="ARBA00007447"/>
    </source>
</evidence>
<dbReference type="InterPro" id="IPR033876">
    <property type="entry name" value="SAP-like"/>
</dbReference>
<dbReference type="GO" id="GO:0004190">
    <property type="term" value="F:aspartic-type endopeptidase activity"/>
    <property type="evidence" value="ECO:0007669"/>
    <property type="project" value="UniProtKB-KW"/>
</dbReference>
<proteinExistence type="inferred from homology"/>
<dbReference type="SUPFAM" id="SSF50630">
    <property type="entry name" value="Acid proteases"/>
    <property type="match status" value="1"/>
</dbReference>
<dbReference type="PROSITE" id="PS51767">
    <property type="entry name" value="PEPTIDASE_A1"/>
    <property type="match status" value="1"/>
</dbReference>
<dbReference type="Gene3D" id="2.40.70.10">
    <property type="entry name" value="Acid Proteases"/>
    <property type="match status" value="2"/>
</dbReference>
<evidence type="ECO:0000256" key="10">
    <source>
        <dbReference type="SAM" id="MobiDB-lite"/>
    </source>
</evidence>
<dbReference type="CDD" id="cd05474">
    <property type="entry name" value="SAP_like"/>
    <property type="match status" value="1"/>
</dbReference>
<dbReference type="PANTHER" id="PTHR47966">
    <property type="entry name" value="BETA-SITE APP-CLEAVING ENZYME, ISOFORM A-RELATED"/>
    <property type="match status" value="1"/>
</dbReference>
<evidence type="ECO:0000256" key="4">
    <source>
        <dbReference type="ARBA" id="ARBA00022750"/>
    </source>
</evidence>
<evidence type="ECO:0000259" key="11">
    <source>
        <dbReference type="PROSITE" id="PS51767"/>
    </source>
</evidence>
<evidence type="ECO:0000256" key="2">
    <source>
        <dbReference type="ARBA" id="ARBA00022670"/>
    </source>
</evidence>
<feature type="active site" evidence="8">
    <location>
        <position position="116"/>
    </location>
</feature>
<accession>A0A0B7JTV8</accession>
<feature type="compositionally biased region" description="Low complexity" evidence="10">
    <location>
        <begin position="454"/>
        <end position="473"/>
    </location>
</feature>
<dbReference type="InterPro" id="IPR001969">
    <property type="entry name" value="Aspartic_peptidase_AS"/>
</dbReference>
<dbReference type="FunFam" id="2.40.70.10:FF:000011">
    <property type="entry name" value="Aspartic protease"/>
    <property type="match status" value="1"/>
</dbReference>
<sequence length="508" mass="53727">MPSSASDHIIPIASPSRFHFQCPFSGKAMKASSIVSFGALAATAGALELVARDDGSPRVVGFPIERKSIQDRVEHDNQRLSRRSKTLDLQLDNQLSLYTINITVGTPEQNVMVDIDTGSSDLWFNTPKSRLCQNRADPCSEMGTYTANSSSSYNYVSGIFNITYSGGNGASGDYATDNIKIGGQTINNLQFGIGYHSSSQENILGIGYKSNEAAVAHGNTQPYDNLPAKMVSDGLINSNAYSIWLDDLNATTGRLLFGGVDQAHYLGSLVTLPILQEDNMYAEFFVQMTGIDWNGSSVTDDNSTLSVLLDSGTSLMYLPDDMVEVLYSSVDASYDNSQGIALVDCNMAATNKNLTLHFGSSLKIDVPVSELVLDTMSSDQDSTDGSSHSQVSACLFGVAPAGDSPAVLGDTFMRSAYVVFDLDNNEISMAQSNFNAGNKEIIMEIGTGKGSVQSAATASPTSTQTASTGTSNSDNGNGAAGLSVPSWTGLGLSLGLVVMGFLSGTQLL</sequence>
<dbReference type="PROSITE" id="PS00141">
    <property type="entry name" value="ASP_PROTEASE"/>
    <property type="match status" value="2"/>
</dbReference>
<feature type="domain" description="Peptidase A1" evidence="11">
    <location>
        <begin position="98"/>
        <end position="430"/>
    </location>
</feature>
<organism evidence="12">
    <name type="scientific">Bionectria ochroleuca</name>
    <name type="common">Gliocladium roseum</name>
    <dbReference type="NCBI Taxonomy" id="29856"/>
    <lineage>
        <taxon>Eukaryota</taxon>
        <taxon>Fungi</taxon>
        <taxon>Dikarya</taxon>
        <taxon>Ascomycota</taxon>
        <taxon>Pezizomycotina</taxon>
        <taxon>Sordariomycetes</taxon>
        <taxon>Hypocreomycetidae</taxon>
        <taxon>Hypocreales</taxon>
        <taxon>Bionectriaceae</taxon>
        <taxon>Clonostachys</taxon>
    </lineage>
</organism>
<name>A0A0B7JTV8_BIOOC</name>
<reference evidence="12" key="1">
    <citation type="submission" date="2015-01" db="EMBL/GenBank/DDBJ databases">
        <authorList>
            <person name="Durling Mikael"/>
        </authorList>
    </citation>
    <scope>NUCLEOTIDE SEQUENCE</scope>
</reference>
<feature type="active site" evidence="8">
    <location>
        <position position="310"/>
    </location>
</feature>
<evidence type="ECO:0000256" key="3">
    <source>
        <dbReference type="ARBA" id="ARBA00022729"/>
    </source>
</evidence>
<evidence type="ECO:0000256" key="8">
    <source>
        <dbReference type="PIRSR" id="PIRSR601461-1"/>
    </source>
</evidence>
<comment type="similarity">
    <text evidence="1 9">Belongs to the peptidase A1 family.</text>
</comment>
<dbReference type="PANTHER" id="PTHR47966:SF65">
    <property type="entry name" value="ASPARTIC-TYPE ENDOPEPTIDASE"/>
    <property type="match status" value="1"/>
</dbReference>
<dbReference type="InterPro" id="IPR033121">
    <property type="entry name" value="PEPTIDASE_A1"/>
</dbReference>
<evidence type="ECO:0000256" key="6">
    <source>
        <dbReference type="ARBA" id="ARBA00067536"/>
    </source>
</evidence>
<protein>
    <recommendedName>
        <fullName evidence="7">Probable aspartic-type endopeptidase OPSB</fullName>
    </recommendedName>
    <alternativeName>
        <fullName evidence="6">Probable aspartic-type endopeptidase opsB</fullName>
    </alternativeName>
</protein>
<evidence type="ECO:0000313" key="12">
    <source>
        <dbReference type="EMBL" id="CEO48399.1"/>
    </source>
</evidence>
<dbReference type="InterPro" id="IPR001461">
    <property type="entry name" value="Aspartic_peptidase_A1"/>
</dbReference>
<dbReference type="Pfam" id="PF00026">
    <property type="entry name" value="Asp"/>
    <property type="match status" value="1"/>
</dbReference>
<dbReference type="AlphaFoldDB" id="A0A0B7JTV8"/>
<feature type="region of interest" description="Disordered" evidence="10">
    <location>
        <begin position="452"/>
        <end position="477"/>
    </location>
</feature>
<dbReference type="InterPro" id="IPR021109">
    <property type="entry name" value="Peptidase_aspartic_dom_sf"/>
</dbReference>
<keyword evidence="3" id="KW-0732">Signal</keyword>
<evidence type="ECO:0000256" key="9">
    <source>
        <dbReference type="RuleBase" id="RU000454"/>
    </source>
</evidence>
<keyword evidence="4 9" id="KW-0064">Aspartyl protease</keyword>
<gene>
    <name evidence="12" type="ORF">BN869_000004456_1</name>
</gene>
<evidence type="ECO:0000256" key="5">
    <source>
        <dbReference type="ARBA" id="ARBA00022801"/>
    </source>
</evidence>
<dbReference type="EMBL" id="CDPU01000010">
    <property type="protein sequence ID" value="CEO48399.1"/>
    <property type="molecule type" value="Genomic_DNA"/>
</dbReference>
<evidence type="ECO:0000256" key="7">
    <source>
        <dbReference type="ARBA" id="ARBA00068059"/>
    </source>
</evidence>
<dbReference type="PRINTS" id="PR00792">
    <property type="entry name" value="PEPSIN"/>
</dbReference>
<keyword evidence="2 9" id="KW-0645">Protease</keyword>
<keyword evidence="5 9" id="KW-0378">Hydrolase</keyword>